<name>A0ABN0GPH2_BARVI</name>
<evidence type="ECO:0000256" key="1">
    <source>
        <dbReference type="SAM" id="Phobius"/>
    </source>
</evidence>
<dbReference type="EMBL" id="AIMH01000018">
    <property type="protein sequence ID" value="EJF98064.1"/>
    <property type="molecule type" value="Genomic_DNA"/>
</dbReference>
<organism evidence="2 3">
    <name type="scientific">Bartonella vinsonii subsp. arupensis Pm136co</name>
    <dbReference type="NCBI Taxonomy" id="1094561"/>
    <lineage>
        <taxon>Bacteria</taxon>
        <taxon>Pseudomonadati</taxon>
        <taxon>Pseudomonadota</taxon>
        <taxon>Alphaproteobacteria</taxon>
        <taxon>Hyphomicrobiales</taxon>
        <taxon>Bartonellaceae</taxon>
        <taxon>Bartonella</taxon>
    </lineage>
</organism>
<protein>
    <submittedName>
        <fullName evidence="2">Uncharacterized protein</fullName>
    </submittedName>
</protein>
<keyword evidence="1" id="KW-1133">Transmembrane helix</keyword>
<evidence type="ECO:0000313" key="3">
    <source>
        <dbReference type="Proteomes" id="UP000008948"/>
    </source>
</evidence>
<proteinExistence type="predicted"/>
<comment type="caution">
    <text evidence="2">The sequence shown here is derived from an EMBL/GenBank/DDBJ whole genome shotgun (WGS) entry which is preliminary data.</text>
</comment>
<reference evidence="2 3" key="1">
    <citation type="submission" date="2012-03" db="EMBL/GenBank/DDBJ databases">
        <title>The Genome Sequence of Bartonella vinsonii subsp. arupensis str. Pm136co.</title>
        <authorList>
            <consortium name="The Broad Institute Genome Sequencing Platform"/>
            <consortium name="The Broad Institute Genome Sequencing Center for Infectious Disease"/>
            <person name="Feldgarden M."/>
            <person name="Kirby J."/>
            <person name="Kosoy M."/>
            <person name="Birtles R."/>
            <person name="Probert W.S."/>
            <person name="Chiaraviglio L."/>
            <person name="Young S.K."/>
            <person name="Zeng Q."/>
            <person name="Gargeya S."/>
            <person name="Fitzgerald M."/>
            <person name="Haas B."/>
            <person name="Abouelleil A."/>
            <person name="Alvarado L."/>
            <person name="Arachchi H.M."/>
            <person name="Berlin A."/>
            <person name="Chapman S.B."/>
            <person name="Gearin G."/>
            <person name="Goldberg J."/>
            <person name="Griggs A."/>
            <person name="Gujja S."/>
            <person name="Hansen M."/>
            <person name="Heiman D."/>
            <person name="Howarth C."/>
            <person name="Larimer J."/>
            <person name="Lui A."/>
            <person name="MacDonald P.J.P."/>
            <person name="McCowen C."/>
            <person name="Montmayeur A."/>
            <person name="Murphy C."/>
            <person name="Neiman D."/>
            <person name="Pearson M."/>
            <person name="Priest M."/>
            <person name="Roberts A."/>
            <person name="Saif S."/>
            <person name="Shea T."/>
            <person name="Sisk P."/>
            <person name="Stolte C."/>
            <person name="Sykes S."/>
            <person name="Wortman J."/>
            <person name="Nusbaum C."/>
            <person name="Birren B."/>
        </authorList>
    </citation>
    <scope>NUCLEOTIDE SEQUENCE [LARGE SCALE GENOMIC DNA]</scope>
    <source>
        <strain evidence="2 3">Pm136co</strain>
    </source>
</reference>
<keyword evidence="3" id="KW-1185">Reference proteome</keyword>
<keyword evidence="1" id="KW-0472">Membrane</keyword>
<evidence type="ECO:0000313" key="2">
    <source>
        <dbReference type="EMBL" id="EJF98064.1"/>
    </source>
</evidence>
<dbReference type="Proteomes" id="UP000008948">
    <property type="component" value="Unassembled WGS sequence"/>
</dbReference>
<feature type="transmembrane region" description="Helical" evidence="1">
    <location>
        <begin position="37"/>
        <end position="57"/>
    </location>
</feature>
<sequence length="66" mass="7242">MILWTQTKEPTRLKAEPLAPIIGSFSELGGFLTGNGLLQWALATIMILAACAGIVFVSKRFQDEYL</sequence>
<accession>A0ABN0GPH2</accession>
<keyword evidence="1" id="KW-0812">Transmembrane</keyword>
<gene>
    <name evidence="2" type="ORF">MEI_00924</name>
</gene>